<evidence type="ECO:0000313" key="1">
    <source>
        <dbReference type="EMBL" id="KAH7909286.1"/>
    </source>
</evidence>
<dbReference type="Proteomes" id="UP000790377">
    <property type="component" value="Unassembled WGS sequence"/>
</dbReference>
<dbReference type="EMBL" id="MU267768">
    <property type="protein sequence ID" value="KAH7909286.1"/>
    <property type="molecule type" value="Genomic_DNA"/>
</dbReference>
<sequence>MIIIFYRTIALSTINGWWTFGGALSYTVGGLITTQSNQTTLVYLVASAMLTLSCIYVVLVLPESFPEEKREELRRKRLARAEAELALGSSQRSSVLWYALTVLTLLFEPLKQLAPKRKWNGKYNWRLLYCAAHVLVAQIGSCYAPMVIIVYYTTKYSYNPAQVRGNRL</sequence>
<evidence type="ECO:0000313" key="2">
    <source>
        <dbReference type="Proteomes" id="UP000790377"/>
    </source>
</evidence>
<accession>A0ACB8A8D8</accession>
<proteinExistence type="predicted"/>
<comment type="caution">
    <text evidence="1">The sequence shown here is derived from an EMBL/GenBank/DDBJ whole genome shotgun (WGS) entry which is preliminary data.</text>
</comment>
<reference evidence="1" key="1">
    <citation type="journal article" date="2021" name="New Phytol.">
        <title>Evolutionary innovations through gain and loss of genes in the ectomycorrhizal Boletales.</title>
        <authorList>
            <person name="Wu G."/>
            <person name="Miyauchi S."/>
            <person name="Morin E."/>
            <person name="Kuo A."/>
            <person name="Drula E."/>
            <person name="Varga T."/>
            <person name="Kohler A."/>
            <person name="Feng B."/>
            <person name="Cao Y."/>
            <person name="Lipzen A."/>
            <person name="Daum C."/>
            <person name="Hundley H."/>
            <person name="Pangilinan J."/>
            <person name="Johnson J."/>
            <person name="Barry K."/>
            <person name="LaButti K."/>
            <person name="Ng V."/>
            <person name="Ahrendt S."/>
            <person name="Min B."/>
            <person name="Choi I.G."/>
            <person name="Park H."/>
            <person name="Plett J.M."/>
            <person name="Magnuson J."/>
            <person name="Spatafora J.W."/>
            <person name="Nagy L.G."/>
            <person name="Henrissat B."/>
            <person name="Grigoriev I.V."/>
            <person name="Yang Z.L."/>
            <person name="Xu J."/>
            <person name="Martin F.M."/>
        </authorList>
    </citation>
    <scope>NUCLEOTIDE SEQUENCE</scope>
    <source>
        <strain evidence="1">ATCC 28755</strain>
    </source>
</reference>
<gene>
    <name evidence="1" type="ORF">BJ138DRAFT_249333</name>
</gene>
<organism evidence="1 2">
    <name type="scientific">Hygrophoropsis aurantiaca</name>
    <dbReference type="NCBI Taxonomy" id="72124"/>
    <lineage>
        <taxon>Eukaryota</taxon>
        <taxon>Fungi</taxon>
        <taxon>Dikarya</taxon>
        <taxon>Basidiomycota</taxon>
        <taxon>Agaricomycotina</taxon>
        <taxon>Agaricomycetes</taxon>
        <taxon>Agaricomycetidae</taxon>
        <taxon>Boletales</taxon>
        <taxon>Coniophorineae</taxon>
        <taxon>Hygrophoropsidaceae</taxon>
        <taxon>Hygrophoropsis</taxon>
    </lineage>
</organism>
<name>A0ACB8A8D8_9AGAM</name>
<keyword evidence="2" id="KW-1185">Reference proteome</keyword>
<protein>
    <submittedName>
        <fullName evidence="1">Uncharacterized protein</fullName>
    </submittedName>
</protein>